<dbReference type="EMBL" id="JAPMOS010000013">
    <property type="protein sequence ID" value="KAJ4460433.1"/>
    <property type="molecule type" value="Genomic_DNA"/>
</dbReference>
<reference evidence="1" key="1">
    <citation type="journal article" date="2022" name="bioRxiv">
        <title>Genomics of Preaxostyla Flagellates Illuminates Evolutionary Transitions and the Path Towards Mitochondrial Loss.</title>
        <authorList>
            <person name="Novak L.V.F."/>
            <person name="Treitli S.C."/>
            <person name="Pyrih J."/>
            <person name="Halakuc P."/>
            <person name="Pipaliya S.V."/>
            <person name="Vacek V."/>
            <person name="Brzon O."/>
            <person name="Soukal P."/>
            <person name="Eme L."/>
            <person name="Dacks J.B."/>
            <person name="Karnkowska A."/>
            <person name="Elias M."/>
            <person name="Hampl V."/>
        </authorList>
    </citation>
    <scope>NUCLEOTIDE SEQUENCE</scope>
    <source>
        <strain evidence="1">RCP-MX</strain>
    </source>
</reference>
<dbReference type="Proteomes" id="UP001141327">
    <property type="component" value="Unassembled WGS sequence"/>
</dbReference>
<evidence type="ECO:0000313" key="1">
    <source>
        <dbReference type="EMBL" id="KAJ4460433.1"/>
    </source>
</evidence>
<name>A0ABQ8UNP1_9EUKA</name>
<evidence type="ECO:0000313" key="2">
    <source>
        <dbReference type="Proteomes" id="UP001141327"/>
    </source>
</evidence>
<accession>A0ABQ8UNP1</accession>
<keyword evidence="2" id="KW-1185">Reference proteome</keyword>
<evidence type="ECO:0008006" key="3">
    <source>
        <dbReference type="Google" id="ProtNLM"/>
    </source>
</evidence>
<comment type="caution">
    <text evidence="1">The sequence shown here is derived from an EMBL/GenBank/DDBJ whole genome shotgun (WGS) entry which is preliminary data.</text>
</comment>
<proteinExistence type="predicted"/>
<protein>
    <recommendedName>
        <fullName evidence="3">Four-helix bundle copper-binding protein</fullName>
    </recommendedName>
</protein>
<gene>
    <name evidence="1" type="ORF">PAPYR_3466</name>
</gene>
<sequence length="407" mass="45118">MMKAYDWKASCKKQACSAHTQSCWNDCVDALTDCQGPPVQCRNQYDHCSQDCREIERGKILAECEEAGRGCEFGCSIFSDDCLRACNESSTAVSAGGSALAEALTQTPSATCKRDCSWMERNCALDCRGNVTRFVISLHAMTEAFSRCREAARMGYPKCLSLCADQTNRCLNDCELLGNGTATTPDIRRCVESCQNAEPPCRNDCIQGEVEACESTCGRQAEDCAQGAEQKYDTNLHYVDRDCQILLEIVRVAFGIAQSLVECRTQQEAEHMRLRRRDLESCRSSSFNCSQTCQSLASTVQGPESMAQLSLCFDQVHREGSLLTHEDCEAEYRGLRLAEDLARLEACRNRCAELNRQGSVDNDEVLLICMSREAQGNDAVQRNCQTAHRMGQASLSRKLDACLMLCA</sequence>
<organism evidence="1 2">
    <name type="scientific">Paratrimastix pyriformis</name>
    <dbReference type="NCBI Taxonomy" id="342808"/>
    <lineage>
        <taxon>Eukaryota</taxon>
        <taxon>Metamonada</taxon>
        <taxon>Preaxostyla</taxon>
        <taxon>Paratrimastigidae</taxon>
        <taxon>Paratrimastix</taxon>
    </lineage>
</organism>